<evidence type="ECO:0000256" key="1">
    <source>
        <dbReference type="ARBA" id="ARBA00004141"/>
    </source>
</evidence>
<evidence type="ECO:0000256" key="9">
    <source>
        <dbReference type="ARBA" id="ARBA00022837"/>
    </source>
</evidence>
<dbReference type="GO" id="GO:0006874">
    <property type="term" value="P:intracellular calcium ion homeostasis"/>
    <property type="evidence" value="ECO:0007669"/>
    <property type="project" value="TreeGrafter"/>
</dbReference>
<feature type="transmembrane region" description="Helical" evidence="18">
    <location>
        <begin position="662"/>
        <end position="684"/>
    </location>
</feature>
<feature type="compositionally biased region" description="Acidic residues" evidence="17">
    <location>
        <begin position="533"/>
        <end position="546"/>
    </location>
</feature>
<feature type="transmembrane region" description="Helical" evidence="18">
    <location>
        <begin position="625"/>
        <end position="650"/>
    </location>
</feature>
<feature type="transmembrane region" description="Helical" evidence="18">
    <location>
        <begin position="162"/>
        <end position="185"/>
    </location>
</feature>
<dbReference type="InterPro" id="IPR004836">
    <property type="entry name" value="Na_Ca_Ex"/>
</dbReference>
<keyword evidence="8" id="KW-0732">Signal</keyword>
<evidence type="ECO:0000256" key="16">
    <source>
        <dbReference type="ARBA" id="ARBA00023201"/>
    </source>
</evidence>
<dbReference type="FunFam" id="1.20.1420.30:FF:000009">
    <property type="entry name" value="sodium/potassium/calcium exchanger 5 isoform X2"/>
    <property type="match status" value="1"/>
</dbReference>
<accession>A0A2R5GJK9</accession>
<dbReference type="InParanoid" id="A0A2R5GJK9"/>
<keyword evidence="12 18" id="KW-1133">Transmembrane helix</keyword>
<feature type="transmembrane region" description="Helical" evidence="18">
    <location>
        <begin position="197"/>
        <end position="216"/>
    </location>
</feature>
<dbReference type="InterPro" id="IPR004837">
    <property type="entry name" value="NaCa_Exmemb"/>
</dbReference>
<feature type="domain" description="Sodium/calcium exchanger membrane region" evidence="19">
    <location>
        <begin position="627"/>
        <end position="773"/>
    </location>
</feature>
<feature type="transmembrane region" description="Helical" evidence="18">
    <location>
        <begin position="758"/>
        <end position="777"/>
    </location>
</feature>
<gene>
    <name evidence="20" type="ORF">FCC1311_072882</name>
</gene>
<keyword evidence="16" id="KW-0739">Sodium transport</keyword>
<evidence type="ECO:0000256" key="6">
    <source>
        <dbReference type="ARBA" id="ARBA00022568"/>
    </source>
</evidence>
<evidence type="ECO:0000256" key="7">
    <source>
        <dbReference type="ARBA" id="ARBA00022692"/>
    </source>
</evidence>
<dbReference type="EMBL" id="BEYU01000089">
    <property type="protein sequence ID" value="GBG31067.1"/>
    <property type="molecule type" value="Genomic_DNA"/>
</dbReference>
<evidence type="ECO:0000256" key="12">
    <source>
        <dbReference type="ARBA" id="ARBA00022989"/>
    </source>
</evidence>
<keyword evidence="13" id="KW-0915">Sodium</keyword>
<evidence type="ECO:0000256" key="4">
    <source>
        <dbReference type="ARBA" id="ARBA00022449"/>
    </source>
</evidence>
<comment type="caution">
    <text evidence="20">The sequence shown here is derived from an EMBL/GenBank/DDBJ whole genome shotgun (WGS) entry which is preliminary data.</text>
</comment>
<dbReference type="InterPro" id="IPR004481">
    <property type="entry name" value="K/Na/Ca-exchanger"/>
</dbReference>
<evidence type="ECO:0000313" key="21">
    <source>
        <dbReference type="Proteomes" id="UP000241890"/>
    </source>
</evidence>
<feature type="transmembrane region" description="Helical" evidence="18">
    <location>
        <begin position="92"/>
        <end position="110"/>
    </location>
</feature>
<keyword evidence="15 18" id="KW-0472">Membrane</keyword>
<evidence type="ECO:0000256" key="17">
    <source>
        <dbReference type="SAM" id="MobiDB-lite"/>
    </source>
</evidence>
<dbReference type="PANTHER" id="PTHR10846:SF8">
    <property type="entry name" value="INNER MEMBRANE PROTEIN YRBG"/>
    <property type="match status" value="1"/>
</dbReference>
<feature type="region of interest" description="Disordered" evidence="17">
    <location>
        <begin position="264"/>
        <end position="290"/>
    </location>
</feature>
<feature type="domain" description="Sodium/calcium exchanger membrane region" evidence="19">
    <location>
        <begin position="97"/>
        <end position="240"/>
    </location>
</feature>
<keyword evidence="4" id="KW-0050">Antiport</keyword>
<dbReference type="GO" id="GO:0008273">
    <property type="term" value="F:calcium, potassium:sodium antiporter activity"/>
    <property type="evidence" value="ECO:0007669"/>
    <property type="project" value="TreeGrafter"/>
</dbReference>
<evidence type="ECO:0000256" key="15">
    <source>
        <dbReference type="ARBA" id="ARBA00023136"/>
    </source>
</evidence>
<keyword evidence="10" id="KW-0769">Symport</keyword>
<dbReference type="OrthoDB" id="2127281at2759"/>
<dbReference type="InterPro" id="IPR044880">
    <property type="entry name" value="NCX_ion-bd_dom_sf"/>
</dbReference>
<feature type="transmembrane region" description="Helical" evidence="18">
    <location>
        <begin position="730"/>
        <end position="751"/>
    </location>
</feature>
<keyword evidence="9" id="KW-0106">Calcium</keyword>
<dbReference type="GO" id="GO:0005886">
    <property type="term" value="C:plasma membrane"/>
    <property type="evidence" value="ECO:0007669"/>
    <property type="project" value="TreeGrafter"/>
</dbReference>
<keyword evidence="7 18" id="KW-0812">Transmembrane</keyword>
<sequence length="781" mass="83179">MNNRRQLSGGSGGTSEAFCVEDPGMAAFCIENGTNLCTPDEYLGRVCCRSDEECRTDDGAVCPSSHLCSAELVPGGHGYGACMDSWEVNGGAWAYIAIMLFLFLGLAIVCDDYLVSALERISEALNLSEDVAGATFLAAGSSAPELFVSLADNVISNPPKSVGVGTVVGSAIFNILVIIGLSAMLAGSTLHLDWRPLARDVTFYVVSIVALLGVIIDEEAHWWEGLILLFLYSLYIGFMTVNARAFAWMDRVFGSKAPDATVLDGDKTTAPKAGNADLETGPDVDDADAPTGELALMDVDLSNANATVDETSASQPASTPTATMPKTADGIVRAAETVLGNDKTVTKAPAVRHTVETSRPTAAVEAAAEAARMERRNSETQVHVRASLGSVHADGAAGAGAGDGSARFVAGSASANPLLMSRNRGFNHSMRFSREGSMRGGVTPHGGHHDRAGSSRKSLKDVAQAVIRANLESKSWADASQQAVEQQRGKTSEGGTSSAAPLVEGGQPSVNVVPDHAGLGDVDLSKKNVNTGDEGEQDDEEEEQESYWDPLMWPTVERDAETDLDDYPKDGCTRRHCGGWKHMWAARLYYVLSFPFNLVFRLTIPDSNFDVFCEDKPGKPENRRLGYWLSFAISIVWIAVLSHFIVWSASKFGCIVGISSPVMGLTFIAAGTSVPDAISSIIVARQGQGDMAVANSIGSNIFDILIGLGLPWLLAGAIYGRPSSVDTGDIAIGMSFLFAVIVVLIIVLRIARWRLSKIVGSILLFLYILYVIFELAIHPLI</sequence>
<keyword evidence="6" id="KW-0109">Calcium transport</keyword>
<evidence type="ECO:0000259" key="19">
    <source>
        <dbReference type="Pfam" id="PF01699"/>
    </source>
</evidence>
<evidence type="ECO:0000256" key="5">
    <source>
        <dbReference type="ARBA" id="ARBA00022538"/>
    </source>
</evidence>
<keyword evidence="11" id="KW-0630">Potassium</keyword>
<evidence type="ECO:0000256" key="3">
    <source>
        <dbReference type="ARBA" id="ARBA00022448"/>
    </source>
</evidence>
<comment type="similarity">
    <text evidence="2">Belongs to the Ca(2+):cation antiporter (CaCA) (TC 2.A.19) family. SLC24A subfamily.</text>
</comment>
<keyword evidence="14" id="KW-0406">Ion transport</keyword>
<evidence type="ECO:0000256" key="8">
    <source>
        <dbReference type="ARBA" id="ARBA00022729"/>
    </source>
</evidence>
<dbReference type="GO" id="GO:0015293">
    <property type="term" value="F:symporter activity"/>
    <property type="evidence" value="ECO:0007669"/>
    <property type="project" value="UniProtKB-KW"/>
</dbReference>
<feature type="region of interest" description="Disordered" evidence="17">
    <location>
        <begin position="475"/>
        <end position="546"/>
    </location>
</feature>
<dbReference type="PRINTS" id="PR01259">
    <property type="entry name" value="NACAEXCHNGR"/>
</dbReference>
<feature type="transmembrane region" description="Helical" evidence="18">
    <location>
        <begin position="222"/>
        <end position="241"/>
    </location>
</feature>
<dbReference type="Proteomes" id="UP000241890">
    <property type="component" value="Unassembled WGS sequence"/>
</dbReference>
<comment type="subcellular location">
    <subcellularLocation>
        <location evidence="1">Membrane</location>
        <topology evidence="1">Multi-pass membrane protein</topology>
    </subcellularLocation>
</comment>
<dbReference type="AlphaFoldDB" id="A0A2R5GJK9"/>
<evidence type="ECO:0000256" key="14">
    <source>
        <dbReference type="ARBA" id="ARBA00023065"/>
    </source>
</evidence>
<evidence type="ECO:0000256" key="18">
    <source>
        <dbReference type="SAM" id="Phobius"/>
    </source>
</evidence>
<evidence type="ECO:0000256" key="2">
    <source>
        <dbReference type="ARBA" id="ARBA00005364"/>
    </source>
</evidence>
<organism evidence="20 21">
    <name type="scientific">Hondaea fermentalgiana</name>
    <dbReference type="NCBI Taxonomy" id="2315210"/>
    <lineage>
        <taxon>Eukaryota</taxon>
        <taxon>Sar</taxon>
        <taxon>Stramenopiles</taxon>
        <taxon>Bigyra</taxon>
        <taxon>Labyrinthulomycetes</taxon>
        <taxon>Thraustochytrida</taxon>
        <taxon>Thraustochytriidae</taxon>
        <taxon>Hondaea</taxon>
    </lineage>
</organism>
<name>A0A2R5GJK9_9STRA</name>
<dbReference type="Gene3D" id="1.20.1420.30">
    <property type="entry name" value="NCX, central ion-binding region"/>
    <property type="match status" value="2"/>
</dbReference>
<feature type="transmembrane region" description="Helical" evidence="18">
    <location>
        <begin position="696"/>
        <end position="718"/>
    </location>
</feature>
<keyword evidence="21" id="KW-1185">Reference proteome</keyword>
<dbReference type="Pfam" id="PF01699">
    <property type="entry name" value="Na_Ca_ex"/>
    <property type="match status" value="2"/>
</dbReference>
<evidence type="ECO:0000256" key="11">
    <source>
        <dbReference type="ARBA" id="ARBA00022958"/>
    </source>
</evidence>
<evidence type="ECO:0000313" key="20">
    <source>
        <dbReference type="EMBL" id="GBG31067.1"/>
    </source>
</evidence>
<proteinExistence type="inferred from homology"/>
<dbReference type="NCBIfam" id="TIGR00367">
    <property type="entry name" value="calcium/sodium antiporter"/>
    <property type="match status" value="1"/>
</dbReference>
<reference evidence="20 21" key="1">
    <citation type="submission" date="2017-12" db="EMBL/GenBank/DDBJ databases">
        <title>Sequencing, de novo assembly and annotation of complete genome of a new Thraustochytrid species, strain FCC1311.</title>
        <authorList>
            <person name="Sedici K."/>
            <person name="Godart F."/>
            <person name="Aiese Cigliano R."/>
            <person name="Sanseverino W."/>
            <person name="Barakat M."/>
            <person name="Ortet P."/>
            <person name="Marechal E."/>
            <person name="Cagnac O."/>
            <person name="Amato A."/>
        </authorList>
    </citation>
    <scope>NUCLEOTIDE SEQUENCE [LARGE SCALE GENOMIC DNA]</scope>
</reference>
<dbReference type="PANTHER" id="PTHR10846">
    <property type="entry name" value="SODIUM/POTASSIUM/CALCIUM EXCHANGER"/>
    <property type="match status" value="1"/>
</dbReference>
<keyword evidence="5" id="KW-0633">Potassium transport</keyword>
<protein>
    <submittedName>
        <fullName evidence="20">Sodium/potassium/calcium exchanger 2</fullName>
    </submittedName>
</protein>
<keyword evidence="3" id="KW-0813">Transport</keyword>
<evidence type="ECO:0000256" key="13">
    <source>
        <dbReference type="ARBA" id="ARBA00023053"/>
    </source>
</evidence>
<evidence type="ECO:0000256" key="10">
    <source>
        <dbReference type="ARBA" id="ARBA00022847"/>
    </source>
</evidence>
<feature type="region of interest" description="Disordered" evidence="17">
    <location>
        <begin position="435"/>
        <end position="460"/>
    </location>
</feature>
<dbReference type="GO" id="GO:0005262">
    <property type="term" value="F:calcium channel activity"/>
    <property type="evidence" value="ECO:0007669"/>
    <property type="project" value="TreeGrafter"/>
</dbReference>